<dbReference type="InterPro" id="IPR042099">
    <property type="entry name" value="ANL_N_sf"/>
</dbReference>
<dbReference type="Gene3D" id="3.40.50.12780">
    <property type="entry name" value="N-terminal domain of ligase-like"/>
    <property type="match status" value="1"/>
</dbReference>
<dbReference type="CDD" id="cd05930">
    <property type="entry name" value="A_NRPS"/>
    <property type="match status" value="1"/>
</dbReference>
<dbReference type="GO" id="GO:0008610">
    <property type="term" value="P:lipid biosynthetic process"/>
    <property type="evidence" value="ECO:0007669"/>
    <property type="project" value="UniProtKB-ARBA"/>
</dbReference>
<evidence type="ECO:0000256" key="5">
    <source>
        <dbReference type="ARBA" id="ARBA00023194"/>
    </source>
</evidence>
<keyword evidence="4" id="KW-0677">Repeat</keyword>
<dbReference type="NCBIfam" id="TIGR01733">
    <property type="entry name" value="AA-adenyl-dom"/>
    <property type="match status" value="2"/>
</dbReference>
<name>W5WBE6_9PSEU</name>
<dbReference type="RefSeq" id="WP_025358202.1">
    <property type="nucleotide sequence ID" value="NZ_CP007155.1"/>
</dbReference>
<dbReference type="FunFam" id="2.30.38.10:FF:000001">
    <property type="entry name" value="Non-ribosomal peptide synthetase PvdI"/>
    <property type="match status" value="1"/>
</dbReference>
<dbReference type="SUPFAM" id="SSF47336">
    <property type="entry name" value="ACP-like"/>
    <property type="match status" value="2"/>
</dbReference>
<dbReference type="PANTHER" id="PTHR45527:SF1">
    <property type="entry name" value="FATTY ACID SYNTHASE"/>
    <property type="match status" value="1"/>
</dbReference>
<proteinExistence type="predicted"/>
<dbReference type="InterPro" id="IPR010060">
    <property type="entry name" value="NRPS_synth"/>
</dbReference>
<dbReference type="PANTHER" id="PTHR45527">
    <property type="entry name" value="NONRIBOSOMAL PEPTIDE SYNTHETASE"/>
    <property type="match status" value="1"/>
</dbReference>
<gene>
    <name evidence="7" type="ORF">KALB_4810</name>
</gene>
<dbReference type="InterPro" id="IPR025110">
    <property type="entry name" value="AMP-bd_C"/>
</dbReference>
<keyword evidence="3" id="KW-0597">Phosphoprotein</keyword>
<dbReference type="Gene3D" id="3.30.300.30">
    <property type="match status" value="2"/>
</dbReference>
<dbReference type="PATRIC" id="fig|1449976.3.peg.4843"/>
<dbReference type="FunFam" id="3.40.50.980:FF:000001">
    <property type="entry name" value="Non-ribosomal peptide synthetase"/>
    <property type="match status" value="2"/>
</dbReference>
<dbReference type="Gene3D" id="3.30.559.30">
    <property type="entry name" value="Nonribosomal peptide synthetase, condensation domain"/>
    <property type="match status" value="4"/>
</dbReference>
<evidence type="ECO:0000259" key="6">
    <source>
        <dbReference type="PROSITE" id="PS50075"/>
    </source>
</evidence>
<dbReference type="Gene3D" id="2.30.38.10">
    <property type="entry name" value="Luciferase, Domain 3"/>
    <property type="match status" value="1"/>
</dbReference>
<comment type="cofactor">
    <cofactor evidence="1">
        <name>pantetheine 4'-phosphate</name>
        <dbReference type="ChEBI" id="CHEBI:47942"/>
    </cofactor>
</comment>
<dbReference type="Gene3D" id="3.40.50.980">
    <property type="match status" value="2"/>
</dbReference>
<dbReference type="PROSITE" id="PS00455">
    <property type="entry name" value="AMP_BINDING"/>
    <property type="match status" value="2"/>
</dbReference>
<dbReference type="SMART" id="SM00823">
    <property type="entry name" value="PKS_PP"/>
    <property type="match status" value="2"/>
</dbReference>
<evidence type="ECO:0000313" key="8">
    <source>
        <dbReference type="Proteomes" id="UP000019225"/>
    </source>
</evidence>
<dbReference type="OrthoDB" id="2472181at2"/>
<dbReference type="InterPro" id="IPR020845">
    <property type="entry name" value="AMP-binding_CS"/>
</dbReference>
<evidence type="ECO:0000256" key="1">
    <source>
        <dbReference type="ARBA" id="ARBA00001957"/>
    </source>
</evidence>
<protein>
    <recommendedName>
        <fullName evidence="6">Carrier domain-containing protein</fullName>
    </recommendedName>
</protein>
<dbReference type="Pfam" id="PF00668">
    <property type="entry name" value="Condensation"/>
    <property type="match status" value="4"/>
</dbReference>
<dbReference type="STRING" id="1449976.KALB_4810"/>
<dbReference type="GO" id="GO:0044550">
    <property type="term" value="P:secondary metabolite biosynthetic process"/>
    <property type="evidence" value="ECO:0007669"/>
    <property type="project" value="TreeGrafter"/>
</dbReference>
<dbReference type="InterPro" id="IPR023213">
    <property type="entry name" value="CAT-like_dom_sf"/>
</dbReference>
<dbReference type="eggNOG" id="COG1020">
    <property type="taxonomic scope" value="Bacteria"/>
</dbReference>
<dbReference type="InterPro" id="IPR000873">
    <property type="entry name" value="AMP-dep_synth/lig_dom"/>
</dbReference>
<dbReference type="Proteomes" id="UP000019225">
    <property type="component" value="Chromosome"/>
</dbReference>
<dbReference type="CDD" id="cd19543">
    <property type="entry name" value="DCL_NRPS"/>
    <property type="match status" value="2"/>
</dbReference>
<dbReference type="InterPro" id="IPR045851">
    <property type="entry name" value="AMP-bd_C_sf"/>
</dbReference>
<evidence type="ECO:0000256" key="4">
    <source>
        <dbReference type="ARBA" id="ARBA00022737"/>
    </source>
</evidence>
<dbReference type="HOGENOM" id="CLU_000022_0_17_11"/>
<dbReference type="InterPro" id="IPR036736">
    <property type="entry name" value="ACP-like_sf"/>
</dbReference>
<keyword evidence="8" id="KW-1185">Reference proteome</keyword>
<keyword evidence="2" id="KW-0596">Phosphopantetheine</keyword>
<dbReference type="GO" id="GO:0003824">
    <property type="term" value="F:catalytic activity"/>
    <property type="evidence" value="ECO:0007669"/>
    <property type="project" value="InterPro"/>
</dbReference>
<dbReference type="NCBIfam" id="TIGR01720">
    <property type="entry name" value="NRPS-para261"/>
    <property type="match status" value="1"/>
</dbReference>
<dbReference type="EMBL" id="CP007155">
    <property type="protein sequence ID" value="AHH98172.1"/>
    <property type="molecule type" value="Genomic_DNA"/>
</dbReference>
<evidence type="ECO:0000313" key="7">
    <source>
        <dbReference type="EMBL" id="AHH98172.1"/>
    </source>
</evidence>
<dbReference type="Gene3D" id="3.30.559.10">
    <property type="entry name" value="Chloramphenicol acetyltransferase-like domain"/>
    <property type="match status" value="4"/>
</dbReference>
<evidence type="ECO:0000256" key="2">
    <source>
        <dbReference type="ARBA" id="ARBA00022450"/>
    </source>
</evidence>
<feature type="domain" description="Carrier" evidence="6">
    <location>
        <begin position="2406"/>
        <end position="2480"/>
    </location>
</feature>
<dbReference type="InterPro" id="IPR020806">
    <property type="entry name" value="PKS_PP-bd"/>
</dbReference>
<dbReference type="Gene3D" id="1.10.1200.10">
    <property type="entry name" value="ACP-like"/>
    <property type="match status" value="2"/>
</dbReference>
<feature type="domain" description="Carrier" evidence="6">
    <location>
        <begin position="944"/>
        <end position="1018"/>
    </location>
</feature>
<sequence length="2922" mass="315855">MSTARGVQDVLPLSPLQEGLLFLSTWDSSATDVYTIQQVFDLRGALDPERMRAAAQSVLERYPNLRAAFRPRKTGETVQLIPHSVPVPWRVDEVAKSEVDALLDADRAQRFDLASPPLIRFRLLRLGAEHHKLVITAHHLLLDGWSGPLLGEELFTLYGKGALPPAPAYRDYLAWLKRQDRDKARAAWRDSLAGLAEPTLLAPDASAAAEFPAELEIRLSTEDTGRLNAWAREHRVTLNTVVQGLWAIALGKLTGRRDLVFGTTVSGRPAELPGVDRMIGLFINTLPVRVRLDPAQTLTELLTQVQSDQAALLDHQYLGLAEIQREAGHGELFDTLTVFQSAPADEQGMRRADEAAGLHVQAVATRSVTHYPLTAVALPGDVFAIALVYREDLLGPDLVQRVASMLTELLTALPTQPGRRVGAVELVTAAERELVLDKWNSATLPRAGESLIELFTQQVQARPEAIAVEDGESAVTYRELHERAAHLARVLISRGAGPERIVGIAIKRGLGFLTAMLGVQLARAAYLPLDPEYPADRIAHMLADARPTLVVAEPSTVDKLCEHEVPVLVVDEDLPELPGELVLPHPDSSAYLIYTSGSTGRPKGVLVPHRGVPDLVAMFADSVRSGPGSRVLLFASPSFDVSLAELSTQLLVGATAVVVPEESRLGAPLAEFVAAKGLTHMFVPPSALATLAESELPAGITVIAGTDALTPELVARWSREHRMFNAYGPTEATVNSTLWRCRAGRPVVIGLPDPNKQAYVLDADLRPVPPGFAGELYIAGGLARGYFGLPGLTSTRFVANPYGAPGERMYRTGDLVRWTADGELDFLGRVDHQVKIRGFRVELGEVEAALCERPGVAEAVAVIREDQPGVRRMIAYVTEEPGATTVPGELRAALAARMPDYSVPSAIVVLDRLPLTVNAKVDRGSLASAPEFAPDLSGLTGKTAPRTEKEKVLAQAYAAVLGLPSIAVEDDFFGFGGDSILSLQVVSRARQAGLRITPRQVFQARTVAALAELAEPLTTVDKPAAVPAIGEVAQIPMIAALLERGGVPRRFSQSAVVRTPRGLTEGELHAVVQALLDRHDALRATLGTTLRIPPPGSVPATTVVRRVAVDGEPDRQLLHREAALAESALDPSAGVMVRAVWFDAGEQPGRLLLVIHHVVVDGVSWRVIFEDLARAARGQLPAVPTSLRAWASGLAARAAAHRSELPYWRSVLGEPGRELDPRTDTVGSTRETSVSLSAEVTESLLTGVPRLFRAGMQDALLSTLVTAVARVRGVDSVLVETEGHGRDDGSGLDLSRTVGWFTNVAPMRISLGSDPGRQLKQVKDTRLRLPANGSGYPLLRYLTSELAGLGKPELLFNYLGRFGVDSAGQEVDWQPGPRHGGLGGDLDPAAPASHPLEVNCSVTPDGLRASLAFLPSVLSEEDVLAIGVEWVRAAEELADHLATEGAGGFSRADFELLDLSQDEVDEVSAPGVVDVWPLSPLQEGMLFLASFDEDALDVYVTQQLLDLREADPARLRAAAARLLDRHPNLSAAFRYLSSGRAVQVVHDSAPLDWRELSEDQVERVVAEERLRPFDLANPPLIRFVLFDLGERGHRLLITSHHVVLDGWSAPLMGQELLELYRTDSPPKARPYRDYLEWLGKQDRERGRQAWRAALSELDGSSLVAPPGIGRGQSLPDKLTLGLTERQTARLTEWTRTAGVTLNSAVQGVWSVLLGRRTGRRDVVFGATVSGRPADLPGADRMIGLFINTLPVRVRTEVAEPLGALLARVQSEQAELLDHQYLSLAEIQRQAGAGELFDTLVIFQSYPVDAEALRESQRGSGVQVTGVQGEDATHYPLTIVVAPGPRLELIFEYRTDVFSAEQARALAECFVDLLASVPDNQDTPVGRLDLLPAGQRALVLDAWNDTALTVPESTVVEAFDNQVRRVPEAIALSCEDRALTYRELDARANRLARALIERGAGPERIIALRLRRSERFFVAMLAVLKSGAAYLPLDPGHPAERAADMLADARPLLVLDEDNWPSWQTQSAEPVTDADRHAPLLPQHPVYVIYTSGSTGKPKGVLVPHRNIVNLFHSHDRDVLRPAAERVGRDSLRIGHNWSFAFDASWQPTLGLLGGHELHVTTDEVRADAEALAEFLVRRRIDFVEVTPSHFLQLAAAGLVRDGHCPLAVVGVGGEAVPPGLWADLRASSTTEGYNFYGPTECTVDTVIARMRDSEQPVIGRAVANTRIRVLDDALMPVAPGVVGELYLSGAQLARGYLGAPGLTASRFVADPFGGGRMYRTGDLARWTAEGRIEFLGRVDDQVKVRGHRVELGEIEARLASHPEVADAIVVARGNRLVGYAVADQSCVDAVALRAYVAKALPDFMVPAAVVLLSELPVTPNGKVDRIALSTADWAAPDLGALSGGTAPRTPREHQLAAIFAEVLGLPAVGVEDDFFTLGGDSILSMQVVGRARAAGLRITPRKVFQERSVAALALVAEEITGSTRPVVPAVGEFPATPIMLAQRERGGPIGRLSQFAVLRVPAAVGLPRLTELLTALLDRHEVLRARLGADWTVHVPERGAVDVNSLLRRVDLGDRPDEDLFGTELAEFERTVLELDPFAGDVLRAVWFDGGERRPGRLLLMIHHLVVDAVSWRALFEDIAVIGRALDAGQRPELVPVEVPFREWALRLRGLDKSAELPYWREVVRDADVRLGDRPLDPSRDTISCGRNNTVTITTETTAALLGEVPAALGCGVQDVLVAALAMAVAEHRGGRTLLIDLEGHGREEGLLAEADLSRTVGWFTSLFPVRVDVAEDLAQTARNAQRQRESLPDNGIGYGVLRYHGGEPLASGEVLFNYVGQFEVGGARDEDWLVTSGENALGGDVNPDAPATHALSINASVSGGVLTAQWSYLPEVLPDEVVTRIASSWTANLDRLVTAGAEKMG</sequence>
<dbReference type="Pfam" id="PF00501">
    <property type="entry name" value="AMP-binding"/>
    <property type="match status" value="2"/>
</dbReference>
<dbReference type="KEGG" id="kal:KALB_4810"/>
<dbReference type="InterPro" id="IPR009081">
    <property type="entry name" value="PP-bd_ACP"/>
</dbReference>
<accession>W5WBE6</accession>
<dbReference type="InterPro" id="IPR010071">
    <property type="entry name" value="AA_adenyl_dom"/>
</dbReference>
<organism evidence="7 8">
    <name type="scientific">Kutzneria albida DSM 43870</name>
    <dbReference type="NCBI Taxonomy" id="1449976"/>
    <lineage>
        <taxon>Bacteria</taxon>
        <taxon>Bacillati</taxon>
        <taxon>Actinomycetota</taxon>
        <taxon>Actinomycetes</taxon>
        <taxon>Pseudonocardiales</taxon>
        <taxon>Pseudonocardiaceae</taxon>
        <taxon>Kutzneria</taxon>
    </lineage>
</organism>
<dbReference type="GO" id="GO:0005829">
    <property type="term" value="C:cytosol"/>
    <property type="evidence" value="ECO:0007669"/>
    <property type="project" value="TreeGrafter"/>
</dbReference>
<dbReference type="InterPro" id="IPR006162">
    <property type="entry name" value="Ppantetheine_attach_site"/>
</dbReference>
<dbReference type="Pfam" id="PF13193">
    <property type="entry name" value="AMP-binding_C"/>
    <property type="match status" value="2"/>
</dbReference>
<dbReference type="InterPro" id="IPR001242">
    <property type="entry name" value="Condensation_dom"/>
</dbReference>
<dbReference type="Pfam" id="PF00550">
    <property type="entry name" value="PP-binding"/>
    <property type="match status" value="2"/>
</dbReference>
<dbReference type="GO" id="GO:0043041">
    <property type="term" value="P:amino acid activation for nonribosomal peptide biosynthetic process"/>
    <property type="evidence" value="ECO:0007669"/>
    <property type="project" value="TreeGrafter"/>
</dbReference>
<reference evidence="7 8" key="1">
    <citation type="journal article" date="2014" name="BMC Genomics">
        <title>Complete genome sequence of producer of the glycopeptide antibiotic Aculeximycin Kutzneria albida DSM 43870T, a representative of minor genus of Pseudonocardiaceae.</title>
        <authorList>
            <person name="Rebets Y."/>
            <person name="Tokovenko B."/>
            <person name="Lushchyk I."/>
            <person name="Ruckert C."/>
            <person name="Zaburannyi N."/>
            <person name="Bechthold A."/>
            <person name="Kalinowski J."/>
            <person name="Luzhetskyy A."/>
        </authorList>
    </citation>
    <scope>NUCLEOTIDE SEQUENCE [LARGE SCALE GENOMIC DNA]</scope>
    <source>
        <strain evidence="7">DSM 43870</strain>
    </source>
</reference>
<dbReference type="FunFam" id="1.10.1200.10:FF:000005">
    <property type="entry name" value="Nonribosomal peptide synthetase 1"/>
    <property type="match status" value="2"/>
</dbReference>
<dbReference type="SUPFAM" id="SSF56801">
    <property type="entry name" value="Acetyl-CoA synthetase-like"/>
    <property type="match status" value="2"/>
</dbReference>
<evidence type="ECO:0000256" key="3">
    <source>
        <dbReference type="ARBA" id="ARBA00022553"/>
    </source>
</evidence>
<dbReference type="PROSITE" id="PS00012">
    <property type="entry name" value="PHOSPHOPANTETHEINE"/>
    <property type="match status" value="2"/>
</dbReference>
<dbReference type="GO" id="GO:0017000">
    <property type="term" value="P:antibiotic biosynthetic process"/>
    <property type="evidence" value="ECO:0007669"/>
    <property type="project" value="UniProtKB-KW"/>
</dbReference>
<dbReference type="PROSITE" id="PS50075">
    <property type="entry name" value="CARRIER"/>
    <property type="match status" value="2"/>
</dbReference>
<dbReference type="GO" id="GO:0031177">
    <property type="term" value="F:phosphopantetheine binding"/>
    <property type="evidence" value="ECO:0007669"/>
    <property type="project" value="InterPro"/>
</dbReference>
<dbReference type="SUPFAM" id="SSF52777">
    <property type="entry name" value="CoA-dependent acyltransferases"/>
    <property type="match status" value="8"/>
</dbReference>
<keyword evidence="5" id="KW-0045">Antibiotic biosynthesis</keyword>
<dbReference type="FunFam" id="3.40.50.12780:FF:000012">
    <property type="entry name" value="Non-ribosomal peptide synthetase"/>
    <property type="match status" value="1"/>
</dbReference>